<comment type="caution">
    <text evidence="4">The sequence shown here is derived from an EMBL/GenBank/DDBJ whole genome shotgun (WGS) entry which is preliminary data.</text>
</comment>
<dbReference type="GO" id="GO:0016747">
    <property type="term" value="F:acyltransferase activity, transferring groups other than amino-acyl groups"/>
    <property type="evidence" value="ECO:0007669"/>
    <property type="project" value="InterPro"/>
</dbReference>
<dbReference type="Proteomes" id="UP000221980">
    <property type="component" value="Unassembled WGS sequence"/>
</dbReference>
<dbReference type="Gene3D" id="3.40.630.30">
    <property type="match status" value="1"/>
</dbReference>
<keyword evidence="5" id="KW-1185">Reference proteome</keyword>
<feature type="domain" description="N-acetyltransferase" evidence="3">
    <location>
        <begin position="1"/>
        <end position="141"/>
    </location>
</feature>
<reference evidence="4 5" key="1">
    <citation type="journal article" date="2017" name="Nat. Microbiol.">
        <title>Natural product diversity associated with the nematode symbionts Photorhabdus and Xenorhabdus.</title>
        <authorList>
            <person name="Tobias N.J."/>
            <person name="Wolff H."/>
            <person name="Djahanschiri B."/>
            <person name="Grundmann F."/>
            <person name="Kronenwerth M."/>
            <person name="Shi Y.M."/>
            <person name="Simonyi S."/>
            <person name="Grun P."/>
            <person name="Shapiro-Ilan D."/>
            <person name="Pidot S.J."/>
            <person name="Stinear T.P."/>
            <person name="Ebersberger I."/>
            <person name="Bode H.B."/>
        </authorList>
    </citation>
    <scope>NUCLEOTIDE SEQUENCE [LARGE SCALE GENOMIC DNA]</scope>
    <source>
        <strain evidence="4 5">DSM 17902</strain>
    </source>
</reference>
<dbReference type="CDD" id="cd04301">
    <property type="entry name" value="NAT_SF"/>
    <property type="match status" value="1"/>
</dbReference>
<organism evidence="4 5">
    <name type="scientific">Xenorhabdus miraniensis</name>
    <dbReference type="NCBI Taxonomy" id="351674"/>
    <lineage>
        <taxon>Bacteria</taxon>
        <taxon>Pseudomonadati</taxon>
        <taxon>Pseudomonadota</taxon>
        <taxon>Gammaproteobacteria</taxon>
        <taxon>Enterobacterales</taxon>
        <taxon>Morganellaceae</taxon>
        <taxon>Xenorhabdus</taxon>
    </lineage>
</organism>
<dbReference type="PANTHER" id="PTHR43800">
    <property type="entry name" value="PEPTIDYL-LYSINE N-ACETYLTRANSFERASE YJAB"/>
    <property type="match status" value="1"/>
</dbReference>
<dbReference type="InterPro" id="IPR000182">
    <property type="entry name" value="GNAT_dom"/>
</dbReference>
<proteinExistence type="predicted"/>
<dbReference type="SUPFAM" id="SSF55729">
    <property type="entry name" value="Acyl-CoA N-acyltransferases (Nat)"/>
    <property type="match status" value="1"/>
</dbReference>
<dbReference type="PANTHER" id="PTHR43800:SF1">
    <property type="entry name" value="PEPTIDYL-LYSINE N-ACETYLTRANSFERASE YJAB"/>
    <property type="match status" value="1"/>
</dbReference>
<dbReference type="Pfam" id="PF13673">
    <property type="entry name" value="Acetyltransf_10"/>
    <property type="match status" value="1"/>
</dbReference>
<evidence type="ECO:0000313" key="4">
    <source>
        <dbReference type="EMBL" id="PHM49506.1"/>
    </source>
</evidence>
<dbReference type="RefSeq" id="WP_208620398.1">
    <property type="nucleotide sequence ID" value="NZ_CAWNQI010000084.1"/>
</dbReference>
<gene>
    <name evidence="4" type="ORF">Xmir_01428</name>
</gene>
<dbReference type="PROSITE" id="PS51186">
    <property type="entry name" value="GNAT"/>
    <property type="match status" value="1"/>
</dbReference>
<evidence type="ECO:0000256" key="2">
    <source>
        <dbReference type="ARBA" id="ARBA00023315"/>
    </source>
</evidence>
<accession>A0A2D0JT47</accession>
<evidence type="ECO:0000256" key="1">
    <source>
        <dbReference type="ARBA" id="ARBA00022679"/>
    </source>
</evidence>
<keyword evidence="1 4" id="KW-0808">Transferase</keyword>
<dbReference type="EMBL" id="NITZ01000005">
    <property type="protein sequence ID" value="PHM49506.1"/>
    <property type="molecule type" value="Genomic_DNA"/>
</dbReference>
<dbReference type="AlphaFoldDB" id="A0A2D0JT47"/>
<keyword evidence="2" id="KW-0012">Acyltransferase</keyword>
<evidence type="ECO:0000313" key="5">
    <source>
        <dbReference type="Proteomes" id="UP000221980"/>
    </source>
</evidence>
<dbReference type="InterPro" id="IPR016181">
    <property type="entry name" value="Acyl_CoA_acyltransferase"/>
</dbReference>
<sequence>MIRSFTEADMDAVLSIWLEASMKAHDFVAAEFWQSQVENMRNIYIPASEVHVYVQDSNVIAFYALHGNELAAIFVSPDKQGQGIGKTLIDDAKKRRDELTLSVYQQNQASCNFYLSKGFYIVSEEIDENTGCQEYFMRLKR</sequence>
<evidence type="ECO:0000259" key="3">
    <source>
        <dbReference type="PROSITE" id="PS51186"/>
    </source>
</evidence>
<protein>
    <submittedName>
        <fullName evidence="4">GCN5 family acetyltransferase</fullName>
    </submittedName>
</protein>
<name>A0A2D0JT47_9GAMM</name>